<dbReference type="InterPro" id="IPR038441">
    <property type="entry name" value="THAP_Znf_sf"/>
</dbReference>
<feature type="domain" description="THAP-type" evidence="6">
    <location>
        <begin position="1"/>
        <end position="83"/>
    </location>
</feature>
<evidence type="ECO:0000256" key="2">
    <source>
        <dbReference type="ARBA" id="ARBA00022771"/>
    </source>
</evidence>
<protein>
    <submittedName>
        <fullName evidence="7">52 kDa repressor of the inhibitor of the protein kinase-like</fullName>
    </submittedName>
</protein>
<keyword evidence="2 5" id="KW-0863">Zinc-finger</keyword>
<dbReference type="PROSITE" id="PS50950">
    <property type="entry name" value="ZF_THAP"/>
    <property type="match status" value="1"/>
</dbReference>
<dbReference type="Proteomes" id="UP000478052">
    <property type="component" value="Unassembled WGS sequence"/>
</dbReference>
<evidence type="ECO:0000256" key="5">
    <source>
        <dbReference type="PROSITE-ProRule" id="PRU00309"/>
    </source>
</evidence>
<evidence type="ECO:0000313" key="8">
    <source>
        <dbReference type="Proteomes" id="UP000478052"/>
    </source>
</evidence>
<name>A0A6G0ZA19_APHCR</name>
<dbReference type="EMBL" id="VUJU01001023">
    <property type="protein sequence ID" value="KAF0767204.1"/>
    <property type="molecule type" value="Genomic_DNA"/>
</dbReference>
<evidence type="ECO:0000256" key="3">
    <source>
        <dbReference type="ARBA" id="ARBA00022833"/>
    </source>
</evidence>
<comment type="caution">
    <text evidence="7">The sequence shown here is derived from an EMBL/GenBank/DDBJ whole genome shotgun (WGS) entry which is preliminary data.</text>
</comment>
<keyword evidence="8" id="KW-1185">Reference proteome</keyword>
<keyword evidence="1" id="KW-0479">Metal-binding</keyword>
<dbReference type="PANTHER" id="PTHR46600">
    <property type="entry name" value="THAP DOMAIN-CONTAINING"/>
    <property type="match status" value="1"/>
</dbReference>
<evidence type="ECO:0000259" key="6">
    <source>
        <dbReference type="PROSITE" id="PS50950"/>
    </source>
</evidence>
<evidence type="ECO:0000313" key="7">
    <source>
        <dbReference type="EMBL" id="KAF0767204.1"/>
    </source>
</evidence>
<dbReference type="GO" id="GO:0043565">
    <property type="term" value="F:sequence-specific DNA binding"/>
    <property type="evidence" value="ECO:0007669"/>
    <property type="project" value="InterPro"/>
</dbReference>
<evidence type="ECO:0000256" key="4">
    <source>
        <dbReference type="ARBA" id="ARBA00023125"/>
    </source>
</evidence>
<gene>
    <name evidence="7" type="ORF">FWK35_00011734</name>
</gene>
<dbReference type="SMART" id="SM00980">
    <property type="entry name" value="THAP"/>
    <property type="match status" value="1"/>
</dbReference>
<organism evidence="7 8">
    <name type="scientific">Aphis craccivora</name>
    <name type="common">Cowpea aphid</name>
    <dbReference type="NCBI Taxonomy" id="307492"/>
    <lineage>
        <taxon>Eukaryota</taxon>
        <taxon>Metazoa</taxon>
        <taxon>Ecdysozoa</taxon>
        <taxon>Arthropoda</taxon>
        <taxon>Hexapoda</taxon>
        <taxon>Insecta</taxon>
        <taxon>Pterygota</taxon>
        <taxon>Neoptera</taxon>
        <taxon>Paraneoptera</taxon>
        <taxon>Hemiptera</taxon>
        <taxon>Sternorrhyncha</taxon>
        <taxon>Aphidomorpha</taxon>
        <taxon>Aphidoidea</taxon>
        <taxon>Aphididae</taxon>
        <taxon>Aphidini</taxon>
        <taxon>Aphis</taxon>
        <taxon>Aphis</taxon>
    </lineage>
</organism>
<dbReference type="GO" id="GO:0008270">
    <property type="term" value="F:zinc ion binding"/>
    <property type="evidence" value="ECO:0007669"/>
    <property type="project" value="UniProtKB-KW"/>
</dbReference>
<keyword evidence="3" id="KW-0862">Zinc</keyword>
<dbReference type="SUPFAM" id="SSF57716">
    <property type="entry name" value="Glucocorticoid receptor-like (DNA-binding domain)"/>
    <property type="match status" value="1"/>
</dbReference>
<reference evidence="7 8" key="1">
    <citation type="submission" date="2019-08" db="EMBL/GenBank/DDBJ databases">
        <title>Whole genome of Aphis craccivora.</title>
        <authorList>
            <person name="Voronova N.V."/>
            <person name="Shulinski R.S."/>
            <person name="Bandarenka Y.V."/>
            <person name="Zhorov D.G."/>
            <person name="Warner D."/>
        </authorList>
    </citation>
    <scope>NUCLEOTIDE SEQUENCE [LARGE SCALE GENOMIC DNA]</scope>
    <source>
        <strain evidence="7">180601</strain>
        <tissue evidence="7">Whole Body</tissue>
    </source>
</reference>
<proteinExistence type="predicted"/>
<dbReference type="PANTHER" id="PTHR46600:SF11">
    <property type="entry name" value="THAP DOMAIN-CONTAINING PROTEIN 10"/>
    <property type="match status" value="1"/>
</dbReference>
<dbReference type="InterPro" id="IPR006612">
    <property type="entry name" value="THAP_Znf"/>
</dbReference>
<dbReference type="AlphaFoldDB" id="A0A6G0ZA19"/>
<keyword evidence="4 5" id="KW-0238">DNA-binding</keyword>
<accession>A0A6G0ZA19</accession>
<dbReference type="Gene3D" id="6.20.210.20">
    <property type="entry name" value="THAP domain"/>
    <property type="match status" value="1"/>
</dbReference>
<evidence type="ECO:0000256" key="1">
    <source>
        <dbReference type="ARBA" id="ARBA00022723"/>
    </source>
</evidence>
<dbReference type="InterPro" id="IPR026516">
    <property type="entry name" value="THAP1/10"/>
</dbReference>
<dbReference type="SMART" id="SM00692">
    <property type="entry name" value="DM3"/>
    <property type="match status" value="1"/>
</dbReference>
<sequence length="115" mass="13576">MRCSVPYCRSEASTRGDISFFQYPKPNDDLLEVWIHNCGTKHLSEKLLEKNHLKVCSNHFADSMFLNPTTKNRLVWNAIPTVFNDEIISERLRLAKRQMTHNKKKRRNEKNCRGQ</sequence>
<dbReference type="OrthoDB" id="7683421at2759"/>
<dbReference type="Pfam" id="PF05485">
    <property type="entry name" value="THAP"/>
    <property type="match status" value="1"/>
</dbReference>